<comment type="caution">
    <text evidence="2">The sequence shown here is derived from an EMBL/GenBank/DDBJ whole genome shotgun (WGS) entry which is preliminary data.</text>
</comment>
<evidence type="ECO:0000256" key="1">
    <source>
        <dbReference type="SAM" id="MobiDB-lite"/>
    </source>
</evidence>
<sequence>AQIPPDGLSGTDREAVEPLAFQAEDGGGNGTV</sequence>
<feature type="region of interest" description="Disordered" evidence="1">
    <location>
        <begin position="1"/>
        <end position="32"/>
    </location>
</feature>
<protein>
    <submittedName>
        <fullName evidence="2">Uncharacterized protein</fullName>
    </submittedName>
</protein>
<organism evidence="2">
    <name type="scientific">marine sediment metagenome</name>
    <dbReference type="NCBI Taxonomy" id="412755"/>
    <lineage>
        <taxon>unclassified sequences</taxon>
        <taxon>metagenomes</taxon>
        <taxon>ecological metagenomes</taxon>
    </lineage>
</organism>
<name>X0STX3_9ZZZZ</name>
<evidence type="ECO:0000313" key="2">
    <source>
        <dbReference type="EMBL" id="GAF84618.1"/>
    </source>
</evidence>
<gene>
    <name evidence="2" type="ORF">S01H1_02090</name>
</gene>
<feature type="non-terminal residue" evidence="2">
    <location>
        <position position="1"/>
    </location>
</feature>
<proteinExistence type="predicted"/>
<accession>X0STX3</accession>
<reference evidence="2" key="1">
    <citation type="journal article" date="2014" name="Front. Microbiol.">
        <title>High frequency of phylogenetically diverse reductive dehalogenase-homologous genes in deep subseafloor sedimentary metagenomes.</title>
        <authorList>
            <person name="Kawai M."/>
            <person name="Futagami T."/>
            <person name="Toyoda A."/>
            <person name="Takaki Y."/>
            <person name="Nishi S."/>
            <person name="Hori S."/>
            <person name="Arai W."/>
            <person name="Tsubouchi T."/>
            <person name="Morono Y."/>
            <person name="Uchiyama I."/>
            <person name="Ito T."/>
            <person name="Fujiyama A."/>
            <person name="Inagaki F."/>
            <person name="Takami H."/>
        </authorList>
    </citation>
    <scope>NUCLEOTIDE SEQUENCE</scope>
    <source>
        <strain evidence="2">Expedition CK06-06</strain>
    </source>
</reference>
<dbReference type="EMBL" id="BARS01000973">
    <property type="protein sequence ID" value="GAF84618.1"/>
    <property type="molecule type" value="Genomic_DNA"/>
</dbReference>
<dbReference type="AlphaFoldDB" id="X0STX3"/>